<accession>A0A5N5T369</accession>
<dbReference type="OrthoDB" id="10482488at2759"/>
<organism evidence="2 3">
    <name type="scientific">Armadillidium nasatum</name>
    <dbReference type="NCBI Taxonomy" id="96803"/>
    <lineage>
        <taxon>Eukaryota</taxon>
        <taxon>Metazoa</taxon>
        <taxon>Ecdysozoa</taxon>
        <taxon>Arthropoda</taxon>
        <taxon>Crustacea</taxon>
        <taxon>Multicrustacea</taxon>
        <taxon>Malacostraca</taxon>
        <taxon>Eumalacostraca</taxon>
        <taxon>Peracarida</taxon>
        <taxon>Isopoda</taxon>
        <taxon>Oniscidea</taxon>
        <taxon>Crinocheta</taxon>
        <taxon>Armadillidiidae</taxon>
        <taxon>Armadillidium</taxon>
    </lineage>
</organism>
<feature type="chain" id="PRO_5024426240" evidence="1">
    <location>
        <begin position="17"/>
        <end position="99"/>
    </location>
</feature>
<evidence type="ECO:0000313" key="2">
    <source>
        <dbReference type="EMBL" id="KAB7500665.1"/>
    </source>
</evidence>
<keyword evidence="1" id="KW-0732">Signal</keyword>
<proteinExistence type="predicted"/>
<evidence type="ECO:0000256" key="1">
    <source>
        <dbReference type="SAM" id="SignalP"/>
    </source>
</evidence>
<gene>
    <name evidence="2" type="ORF">Anas_12739</name>
</gene>
<comment type="caution">
    <text evidence="2">The sequence shown here is derived from an EMBL/GenBank/DDBJ whole genome shotgun (WGS) entry which is preliminary data.</text>
</comment>
<name>A0A5N5T369_9CRUS</name>
<protein>
    <submittedName>
        <fullName evidence="2">Uncharacterized protein</fullName>
    </submittedName>
</protein>
<dbReference type="EMBL" id="SEYY01013160">
    <property type="protein sequence ID" value="KAB7500665.1"/>
    <property type="molecule type" value="Genomic_DNA"/>
</dbReference>
<dbReference type="Proteomes" id="UP000326759">
    <property type="component" value="Unassembled WGS sequence"/>
</dbReference>
<reference evidence="2 3" key="1">
    <citation type="journal article" date="2019" name="PLoS Biol.">
        <title>Sex chromosomes control vertical transmission of feminizing Wolbachia symbionts in an isopod.</title>
        <authorList>
            <person name="Becking T."/>
            <person name="Chebbi M.A."/>
            <person name="Giraud I."/>
            <person name="Moumen B."/>
            <person name="Laverre T."/>
            <person name="Caubet Y."/>
            <person name="Peccoud J."/>
            <person name="Gilbert C."/>
            <person name="Cordaux R."/>
        </authorList>
    </citation>
    <scope>NUCLEOTIDE SEQUENCE [LARGE SCALE GENOMIC DNA]</scope>
    <source>
        <strain evidence="2">ANa2</strain>
        <tissue evidence="2">Whole body excluding digestive tract and cuticle</tissue>
    </source>
</reference>
<evidence type="ECO:0000313" key="3">
    <source>
        <dbReference type="Proteomes" id="UP000326759"/>
    </source>
</evidence>
<keyword evidence="3" id="KW-1185">Reference proteome</keyword>
<feature type="signal peptide" evidence="1">
    <location>
        <begin position="1"/>
        <end position="16"/>
    </location>
</feature>
<dbReference type="AlphaFoldDB" id="A0A5N5T369"/>
<sequence>MKCLVLCLLLVTLAYSLPTTILGTAPVATGTGNTRATDLLTEYLNFRTSQGRPFYYGDFDDDDFYKYLYFNKLSTGANTGIRTAGPIVYLHLFIFIAEF</sequence>